<keyword evidence="2" id="KW-1185">Reference proteome</keyword>
<dbReference type="EMBL" id="LT906435">
    <property type="protein sequence ID" value="SNU85922.1"/>
    <property type="molecule type" value="Genomic_DNA"/>
</dbReference>
<dbReference type="RefSeq" id="WP_150777373.1">
    <property type="nucleotide sequence ID" value="NZ_CABPRX010000004.1"/>
</dbReference>
<accession>A0A239SL21</accession>
<dbReference type="Proteomes" id="UP000215126">
    <property type="component" value="Chromosome 1"/>
</dbReference>
<name>A0A239SL21_9BURK</name>
<dbReference type="AlphaFoldDB" id="A0A239SL21"/>
<proteinExistence type="predicted"/>
<evidence type="ECO:0000313" key="1">
    <source>
        <dbReference type="EMBL" id="SNU85922.1"/>
    </source>
</evidence>
<evidence type="ECO:0000313" key="2">
    <source>
        <dbReference type="Proteomes" id="UP000215126"/>
    </source>
</evidence>
<dbReference type="OrthoDB" id="8943645at2"/>
<dbReference type="GeneID" id="88095615"/>
<sequence>MQKIPDRRWPWLSLAVATVLMGASLLMGYQRMADAADADAMTSGGAQPQHDHPLPKITMWEKNADKPCSFSLYDGQKINFKDSSSCPNDEHYFFSIQGAHEGMWLEIQNNPDCGNNESYAFYKVSFQDQQIGDIGVTEVQLSQGKTEGTRLIDGNGKPYLLADGWRGSSNLQGAVSCVKVGQLLPDGPFRYRSKTIPDKCVINQSLTNFTTVHLGNCDHPTAAFFSTLSSGTPLIYAAWIARTKTFAPALGLDMDYSVVVRVRVTPDRQVRPLEFGSDGRLRHQNHCVYAVAPITLYTRDCSGADDEVFIRERVSLRDTQ</sequence>
<protein>
    <submittedName>
        <fullName evidence="1">Uncharacterized protein</fullName>
    </submittedName>
</protein>
<reference evidence="1 2" key="1">
    <citation type="submission" date="2017-06" db="EMBL/GenBank/DDBJ databases">
        <authorList>
            <consortium name="Pathogen Informatics"/>
        </authorList>
    </citation>
    <scope>NUCLEOTIDE SEQUENCE [LARGE SCALE GENOMIC DNA]</scope>
    <source>
        <strain evidence="1 2">NCTC13161</strain>
    </source>
</reference>
<organism evidence="1 2">
    <name type="scientific">Pandoraea sputorum</name>
    <dbReference type="NCBI Taxonomy" id="93222"/>
    <lineage>
        <taxon>Bacteria</taxon>
        <taxon>Pseudomonadati</taxon>
        <taxon>Pseudomonadota</taxon>
        <taxon>Betaproteobacteria</taxon>
        <taxon>Burkholderiales</taxon>
        <taxon>Burkholderiaceae</taxon>
        <taxon>Pandoraea</taxon>
    </lineage>
</organism>
<gene>
    <name evidence="1" type="ORF">SAMEA4530655_02994</name>
</gene>